<evidence type="ECO:0000313" key="5">
    <source>
        <dbReference type="Proteomes" id="UP000264036"/>
    </source>
</evidence>
<reference evidence="4 5" key="1">
    <citation type="journal article" date="2018" name="Nat. Biotechnol.">
        <title>A standardized bacterial taxonomy based on genome phylogeny substantially revises the tree of life.</title>
        <authorList>
            <person name="Parks D.H."/>
            <person name="Chuvochina M."/>
            <person name="Waite D.W."/>
            <person name="Rinke C."/>
            <person name="Skarshewski A."/>
            <person name="Chaumeil P.A."/>
            <person name="Hugenholtz P."/>
        </authorList>
    </citation>
    <scope>NUCLEOTIDE SEQUENCE [LARGE SCALE GENOMIC DNA]</scope>
    <source>
        <strain evidence="4">UBA10707</strain>
    </source>
</reference>
<dbReference type="AlphaFoldDB" id="A0A356LD72"/>
<name>A0A356LD72_9BURK</name>
<dbReference type="InterPro" id="IPR051010">
    <property type="entry name" value="BCAA_transport"/>
</dbReference>
<evidence type="ECO:0000256" key="1">
    <source>
        <dbReference type="ARBA" id="ARBA00010062"/>
    </source>
</evidence>
<keyword evidence="2" id="KW-0732">Signal</keyword>
<sequence>MQDWLKQVVLTGILGGVGSLGVAHADTIKIGLITALTGPGSSIGIPYEQGAKAGQAMVPDVQGNKLELIVLDDATDPSSAARNARKLTQDNKVDILIGSSNVPATLAALPVAREAATALIGISPASTTGENAAWYVTTAQSAKLMISAVVGQMKRDGVRTVGYIGFSDAWGDLVYDNLVKEADSAGIKVVSNERYARSDSSVNGQILKIIAKRPDAVMTGGAGTPGALPYLALRDRNFKGKLYGAHSLINPDFIRVAGSSAEGLVAPTGPVIVAEQLPPDHPVKQMSGKFHDIFQKTNGKPSTDAYSAYAFDAWLIAAEAAKKVIADGKAKPGTPAFREALRDAIMSGTQVAGTHGVYTFKQGDSFGSDERGRVLVRLEKGKWKYIPEK</sequence>
<dbReference type="Gene3D" id="3.40.50.2300">
    <property type="match status" value="2"/>
</dbReference>
<dbReference type="EMBL" id="DOEK01000009">
    <property type="protein sequence ID" value="HBP28950.1"/>
    <property type="molecule type" value="Genomic_DNA"/>
</dbReference>
<dbReference type="InterPro" id="IPR028081">
    <property type="entry name" value="Leu-bd"/>
</dbReference>
<dbReference type="InterPro" id="IPR028082">
    <property type="entry name" value="Peripla_BP_I"/>
</dbReference>
<evidence type="ECO:0000256" key="2">
    <source>
        <dbReference type="ARBA" id="ARBA00022729"/>
    </source>
</evidence>
<gene>
    <name evidence="4" type="ORF">DD666_05985</name>
</gene>
<dbReference type="PANTHER" id="PTHR30483">
    <property type="entry name" value="LEUCINE-SPECIFIC-BINDING PROTEIN"/>
    <property type="match status" value="1"/>
</dbReference>
<evidence type="ECO:0000313" key="4">
    <source>
        <dbReference type="EMBL" id="HBP28950.1"/>
    </source>
</evidence>
<proteinExistence type="inferred from homology"/>
<protein>
    <submittedName>
        <fullName evidence="4">Branched-chain amino acid ABC transporter substrate-binding protein</fullName>
    </submittedName>
</protein>
<organism evidence="4 5">
    <name type="scientific">Advenella kashmirensis</name>
    <dbReference type="NCBI Taxonomy" id="310575"/>
    <lineage>
        <taxon>Bacteria</taxon>
        <taxon>Pseudomonadati</taxon>
        <taxon>Pseudomonadota</taxon>
        <taxon>Betaproteobacteria</taxon>
        <taxon>Burkholderiales</taxon>
        <taxon>Alcaligenaceae</taxon>
    </lineage>
</organism>
<dbReference type="Proteomes" id="UP000264036">
    <property type="component" value="Unassembled WGS sequence"/>
</dbReference>
<dbReference type="CDD" id="cd06333">
    <property type="entry name" value="PBP1_ABC_RPA1789-like"/>
    <property type="match status" value="1"/>
</dbReference>
<dbReference type="Pfam" id="PF13458">
    <property type="entry name" value="Peripla_BP_6"/>
    <property type="match status" value="1"/>
</dbReference>
<dbReference type="SUPFAM" id="SSF53822">
    <property type="entry name" value="Periplasmic binding protein-like I"/>
    <property type="match status" value="1"/>
</dbReference>
<evidence type="ECO:0000259" key="3">
    <source>
        <dbReference type="Pfam" id="PF13458"/>
    </source>
</evidence>
<accession>A0A356LD72</accession>
<comment type="caution">
    <text evidence="4">The sequence shown here is derived from an EMBL/GenBank/DDBJ whole genome shotgun (WGS) entry which is preliminary data.</text>
</comment>
<dbReference type="PANTHER" id="PTHR30483:SF38">
    <property type="entry name" value="BLR7848 PROTEIN"/>
    <property type="match status" value="1"/>
</dbReference>
<feature type="domain" description="Leucine-binding protein" evidence="3">
    <location>
        <begin position="27"/>
        <end position="344"/>
    </location>
</feature>
<comment type="similarity">
    <text evidence="1">Belongs to the leucine-binding protein family.</text>
</comment>